<evidence type="ECO:0000256" key="1">
    <source>
        <dbReference type="SAM" id="MobiDB-lite"/>
    </source>
</evidence>
<keyword evidence="2" id="KW-0472">Membrane</keyword>
<protein>
    <submittedName>
        <fullName evidence="4">Uncharacterized protein</fullName>
    </submittedName>
</protein>
<feature type="compositionally biased region" description="Basic and acidic residues" evidence="1">
    <location>
        <begin position="145"/>
        <end position="167"/>
    </location>
</feature>
<evidence type="ECO:0000256" key="2">
    <source>
        <dbReference type="SAM" id="Phobius"/>
    </source>
</evidence>
<proteinExistence type="predicted"/>
<organism evidence="3 4">
    <name type="scientific">Setaria digitata</name>
    <dbReference type="NCBI Taxonomy" id="48799"/>
    <lineage>
        <taxon>Eukaryota</taxon>
        <taxon>Metazoa</taxon>
        <taxon>Ecdysozoa</taxon>
        <taxon>Nematoda</taxon>
        <taxon>Chromadorea</taxon>
        <taxon>Rhabditida</taxon>
        <taxon>Spirurina</taxon>
        <taxon>Spiruromorpha</taxon>
        <taxon>Filarioidea</taxon>
        <taxon>Setariidae</taxon>
        <taxon>Setaria</taxon>
    </lineage>
</organism>
<sequence>MSLIKLLRQIEGIPGIPNEFATKLVLMLMGFMITLILLCLFLLITIYIYYKEKEEVFGNNKIGPTSVKIDKVHSPYIITPEQKITQQLLASQVVTPIECSVNDIAQLVQYLALHGHFSEDEIYRTPRTFIRLVPRRKTKFDEEELPGKLDHNGGTERSQKKDNIADHEESIQKNLEKDVTLRKEEKKLTFADEKPIACDLNYWNDKEFIEAEEQEGRCPSYFWYFIGSFGLTMVIVLVLIAYLVMYSDHFVWALRRNPNPVGSIIQVDEKKRKRQEEQC</sequence>
<keyword evidence="3" id="KW-1185">Reference proteome</keyword>
<reference evidence="4" key="1">
    <citation type="submission" date="2022-11" db="UniProtKB">
        <authorList>
            <consortium name="WormBaseParasite"/>
        </authorList>
    </citation>
    <scope>IDENTIFICATION</scope>
</reference>
<dbReference type="WBParaSite" id="sdigi.contig30.g2227.t1">
    <property type="protein sequence ID" value="sdigi.contig30.g2227.t1"/>
    <property type="gene ID" value="sdigi.contig30.g2227"/>
</dbReference>
<evidence type="ECO:0000313" key="4">
    <source>
        <dbReference type="WBParaSite" id="sdigi.contig30.g2227.t1"/>
    </source>
</evidence>
<feature type="transmembrane region" description="Helical" evidence="2">
    <location>
        <begin position="221"/>
        <end position="246"/>
    </location>
</feature>
<evidence type="ECO:0000313" key="3">
    <source>
        <dbReference type="Proteomes" id="UP000887581"/>
    </source>
</evidence>
<dbReference type="AlphaFoldDB" id="A0A915PTG8"/>
<keyword evidence="2" id="KW-0812">Transmembrane</keyword>
<feature type="transmembrane region" description="Helical" evidence="2">
    <location>
        <begin position="24"/>
        <end position="50"/>
    </location>
</feature>
<name>A0A915PTG8_9BILA</name>
<accession>A0A915PTG8</accession>
<keyword evidence="2" id="KW-1133">Transmembrane helix</keyword>
<feature type="region of interest" description="Disordered" evidence="1">
    <location>
        <begin position="143"/>
        <end position="167"/>
    </location>
</feature>
<dbReference type="Proteomes" id="UP000887581">
    <property type="component" value="Unplaced"/>
</dbReference>